<dbReference type="AlphaFoldDB" id="A0ABD1FQH0"/>
<dbReference type="InterPro" id="IPR024752">
    <property type="entry name" value="Myb/SANT-like_dom"/>
</dbReference>
<proteinExistence type="predicted"/>
<organism evidence="3 4">
    <name type="scientific">Salvia divinorum</name>
    <name type="common">Maria pastora</name>
    <name type="synonym">Diviner's sage</name>
    <dbReference type="NCBI Taxonomy" id="28513"/>
    <lineage>
        <taxon>Eukaryota</taxon>
        <taxon>Viridiplantae</taxon>
        <taxon>Streptophyta</taxon>
        <taxon>Embryophyta</taxon>
        <taxon>Tracheophyta</taxon>
        <taxon>Spermatophyta</taxon>
        <taxon>Magnoliopsida</taxon>
        <taxon>eudicotyledons</taxon>
        <taxon>Gunneridae</taxon>
        <taxon>Pentapetalae</taxon>
        <taxon>asterids</taxon>
        <taxon>lamiids</taxon>
        <taxon>Lamiales</taxon>
        <taxon>Lamiaceae</taxon>
        <taxon>Nepetoideae</taxon>
        <taxon>Mentheae</taxon>
        <taxon>Salviinae</taxon>
        <taxon>Salvia</taxon>
        <taxon>Salvia subgen. Calosphace</taxon>
    </lineage>
</organism>
<reference evidence="3 4" key="1">
    <citation type="submission" date="2024-06" db="EMBL/GenBank/DDBJ databases">
        <title>A chromosome level genome sequence of Diviner's sage (Salvia divinorum).</title>
        <authorList>
            <person name="Ford S.A."/>
            <person name="Ro D.-K."/>
            <person name="Ness R.W."/>
            <person name="Phillips M.A."/>
        </authorList>
    </citation>
    <scope>NUCLEOTIDE SEQUENCE [LARGE SCALE GENOMIC DNA]</scope>
    <source>
        <strain evidence="3">SAF-2024a</strain>
        <tissue evidence="3">Leaf</tissue>
    </source>
</reference>
<evidence type="ECO:0000313" key="4">
    <source>
        <dbReference type="Proteomes" id="UP001567538"/>
    </source>
</evidence>
<protein>
    <recommendedName>
        <fullName evidence="2">Myb/SANT-like domain-containing protein</fullName>
    </recommendedName>
</protein>
<dbReference type="EMBL" id="JBEAFC010000013">
    <property type="protein sequence ID" value="KAL1534100.1"/>
    <property type="molecule type" value="Genomic_DNA"/>
</dbReference>
<sequence>MNFHIPKQAMFFYRGKWIQEIDSLLVSTLIEKKNDHRWDDASVPDYVLREVRKVINSRFGSELTCGDLVVRLKLLKHRYNTFKDVVATHGVHWNFIDKLIIANESTWKLIFERNPYAGAYYCRNEPEFNLMASMFGLFDVKVEDSHEVISLSDNTEVILISDSIIPNDPITGHGYASPVDADEVTSPLLGPTSRVRRKLFDVNESNSDQFSSTKSPSCFTSVKKVISSSPKWSSCASWSPLPISRKTGP</sequence>
<feature type="region of interest" description="Disordered" evidence="1">
    <location>
        <begin position="230"/>
        <end position="249"/>
    </location>
</feature>
<dbReference type="PANTHER" id="PTHR46929:SF3">
    <property type="entry name" value="MYB_SANT-LIKE DOMAIN-CONTAINING PROTEIN"/>
    <property type="match status" value="1"/>
</dbReference>
<evidence type="ECO:0000313" key="3">
    <source>
        <dbReference type="EMBL" id="KAL1534100.1"/>
    </source>
</evidence>
<comment type="caution">
    <text evidence="3">The sequence shown here is derived from an EMBL/GenBank/DDBJ whole genome shotgun (WGS) entry which is preliminary data.</text>
</comment>
<keyword evidence="4" id="KW-1185">Reference proteome</keyword>
<evidence type="ECO:0000259" key="2">
    <source>
        <dbReference type="Pfam" id="PF12776"/>
    </source>
</evidence>
<feature type="compositionally biased region" description="Low complexity" evidence="1">
    <location>
        <begin position="230"/>
        <end position="240"/>
    </location>
</feature>
<dbReference type="PANTHER" id="PTHR46929">
    <property type="entry name" value="EXPRESSED PROTEIN"/>
    <property type="match status" value="1"/>
</dbReference>
<feature type="domain" description="Myb/SANT-like" evidence="2">
    <location>
        <begin position="16"/>
        <end position="108"/>
    </location>
</feature>
<dbReference type="Pfam" id="PF12776">
    <property type="entry name" value="Myb_DNA-bind_3"/>
    <property type="match status" value="1"/>
</dbReference>
<evidence type="ECO:0000256" key="1">
    <source>
        <dbReference type="SAM" id="MobiDB-lite"/>
    </source>
</evidence>
<gene>
    <name evidence="3" type="ORF">AAHA92_31499</name>
</gene>
<dbReference type="Proteomes" id="UP001567538">
    <property type="component" value="Unassembled WGS sequence"/>
</dbReference>
<name>A0ABD1FQH0_SALDI</name>
<accession>A0ABD1FQH0</accession>